<dbReference type="Pfam" id="PF06293">
    <property type="entry name" value="Kdo"/>
    <property type="match status" value="1"/>
</dbReference>
<evidence type="ECO:0000313" key="2">
    <source>
        <dbReference type="Proteomes" id="UP000002440"/>
    </source>
</evidence>
<dbReference type="KEGG" id="mfa:Mfla_0757"/>
<accession>Q1H3B2</accession>
<evidence type="ECO:0000313" key="1">
    <source>
        <dbReference type="EMBL" id="ABE49025.1"/>
    </source>
</evidence>
<gene>
    <name evidence="1" type="ordered locus">Mfla_0757</name>
</gene>
<keyword evidence="2" id="KW-1185">Reference proteome</keyword>
<dbReference type="STRING" id="265072.Mfla_0757"/>
<sequence length="502" mass="56604">MPMTNLAALSIPDLQQYAQGAVAAPFGLVLDDGSVLQSLEVVRRVPGKRLVCRGLLNGQAIYAKLFIGGQAGKYAARDKRGARWLAQARLATPTLLLESGVASQGCEALLYGAIPARNAEQVWQDLDEEGRHALALRLVEEVARHHRAGLLQTDLYLKNFLVDAQAVYTLDGDGIRQLRVFGRQRQQWDNLARLISKFDVDAVAAWLPSLLRQYVAVIGGGASDIDIMQQLIARHWRRDMRQYASKVQRSCTDVAVEEKPWHYLAINRAQDSPGVRQALATPDGLLDATSAVRLKSGNTCTVAAVEIDQRKMVIKRYNIKNFWHGLGRAWRPSRAVVSWSNAFRLQLKGIATPAAVAVLERRWLGLRREAYLLTEFMIARDAAEFYADLTIDREVKERVAQRIARLFFQLFCLQLEHGDFKATNILIRDQYPLLIDLDSMRQHACKKRFERRHARDLQRFFKNWQGDAATSQLLAAAFRAVYADGRVLDQAGIVFNQSEKDE</sequence>
<dbReference type="HOGENOM" id="CLU_044338_0_0_4"/>
<protein>
    <submittedName>
        <fullName evidence="1">Uncharacterized protein</fullName>
    </submittedName>
</protein>
<proteinExistence type="predicted"/>
<dbReference type="EMBL" id="CP000284">
    <property type="protein sequence ID" value="ABE49025.1"/>
    <property type="molecule type" value="Genomic_DNA"/>
</dbReference>
<reference evidence="1 2" key="1">
    <citation type="submission" date="2006-03" db="EMBL/GenBank/DDBJ databases">
        <title>Complete sequence of Methylobacillus flagellatus KT.</title>
        <authorList>
            <consortium name="US DOE Joint Genome Institute"/>
            <person name="Copeland A."/>
            <person name="Lucas S."/>
            <person name="Lapidus A."/>
            <person name="Barry K."/>
            <person name="Detter J.C."/>
            <person name="Glavina del Rio T."/>
            <person name="Hammon N."/>
            <person name="Israni S."/>
            <person name="Dalin E."/>
            <person name="Tice H."/>
            <person name="Pitluck S."/>
            <person name="Brettin T."/>
            <person name="Bruce D."/>
            <person name="Han C."/>
            <person name="Tapia R."/>
            <person name="Saunders E."/>
            <person name="Gilna P."/>
            <person name="Schmutz J."/>
            <person name="Larimer F."/>
            <person name="Land M."/>
            <person name="Kyrpides N."/>
            <person name="Anderson I."/>
            <person name="Richardson P."/>
        </authorList>
    </citation>
    <scope>NUCLEOTIDE SEQUENCE [LARGE SCALE GENOMIC DNA]</scope>
    <source>
        <strain evidence="2">KT / ATCC 51484 / DSM 6875</strain>
    </source>
</reference>
<dbReference type="Proteomes" id="UP000002440">
    <property type="component" value="Chromosome"/>
</dbReference>
<dbReference type="SUPFAM" id="SSF56112">
    <property type="entry name" value="Protein kinase-like (PK-like)"/>
    <property type="match status" value="1"/>
</dbReference>
<dbReference type="Gene3D" id="1.10.510.10">
    <property type="entry name" value="Transferase(Phosphotransferase) domain 1"/>
    <property type="match status" value="1"/>
</dbReference>
<dbReference type="AlphaFoldDB" id="Q1H3B2"/>
<dbReference type="eggNOG" id="COG1718">
    <property type="taxonomic scope" value="Bacteria"/>
</dbReference>
<name>Q1H3B2_METFK</name>
<dbReference type="InterPro" id="IPR011009">
    <property type="entry name" value="Kinase-like_dom_sf"/>
</dbReference>
<organism evidence="1 2">
    <name type="scientific">Methylobacillus flagellatus (strain ATCC 51484 / DSM 6875 / VKM B-1610 / KT)</name>
    <dbReference type="NCBI Taxonomy" id="265072"/>
    <lineage>
        <taxon>Bacteria</taxon>
        <taxon>Pseudomonadati</taxon>
        <taxon>Pseudomonadota</taxon>
        <taxon>Betaproteobacteria</taxon>
        <taxon>Nitrosomonadales</taxon>
        <taxon>Methylophilaceae</taxon>
        <taxon>Methylobacillus</taxon>
    </lineage>
</organism>